<gene>
    <name evidence="2" type="ORF">MtrunA17_Chr8g0372281</name>
</gene>
<comment type="caution">
    <text evidence="2">The sequence shown here is derived from an EMBL/GenBank/DDBJ whole genome shotgun (WGS) entry which is preliminary data.</text>
</comment>
<name>A0A396GTS5_MEDTR</name>
<dbReference type="AlphaFoldDB" id="A0A396GTS5"/>
<proteinExistence type="predicted"/>
<dbReference type="EMBL" id="PSQE01000008">
    <property type="protein sequence ID" value="RHN42017.1"/>
    <property type="molecule type" value="Genomic_DNA"/>
</dbReference>
<feature type="region of interest" description="Disordered" evidence="1">
    <location>
        <begin position="26"/>
        <end position="50"/>
    </location>
</feature>
<evidence type="ECO:0000313" key="2">
    <source>
        <dbReference type="EMBL" id="RHN42017.1"/>
    </source>
</evidence>
<protein>
    <submittedName>
        <fullName evidence="2">Uncharacterized protein</fullName>
    </submittedName>
</protein>
<reference evidence="3" key="1">
    <citation type="journal article" date="2018" name="Nat. Plants">
        <title>Whole-genome landscape of Medicago truncatula symbiotic genes.</title>
        <authorList>
            <person name="Pecrix Y."/>
            <person name="Staton S.E."/>
            <person name="Sallet E."/>
            <person name="Lelandais-Briere C."/>
            <person name="Moreau S."/>
            <person name="Carrere S."/>
            <person name="Blein T."/>
            <person name="Jardinaud M.F."/>
            <person name="Latrasse D."/>
            <person name="Zouine M."/>
            <person name="Zahm M."/>
            <person name="Kreplak J."/>
            <person name="Mayjonade B."/>
            <person name="Satge C."/>
            <person name="Perez M."/>
            <person name="Cauet S."/>
            <person name="Marande W."/>
            <person name="Chantry-Darmon C."/>
            <person name="Lopez-Roques C."/>
            <person name="Bouchez O."/>
            <person name="Berard A."/>
            <person name="Debelle F."/>
            <person name="Munos S."/>
            <person name="Bendahmane A."/>
            <person name="Berges H."/>
            <person name="Niebel A."/>
            <person name="Buitink J."/>
            <person name="Frugier F."/>
            <person name="Benhamed M."/>
            <person name="Crespi M."/>
            <person name="Gouzy J."/>
            <person name="Gamas P."/>
        </authorList>
    </citation>
    <scope>NUCLEOTIDE SEQUENCE [LARGE SCALE GENOMIC DNA]</scope>
    <source>
        <strain evidence="3">cv. Jemalong A17</strain>
    </source>
</reference>
<dbReference type="Gramene" id="rna48402">
    <property type="protein sequence ID" value="RHN42017.1"/>
    <property type="gene ID" value="gene48402"/>
</dbReference>
<accession>A0A396GTS5</accession>
<organism evidence="2 3">
    <name type="scientific">Medicago truncatula</name>
    <name type="common">Barrel medic</name>
    <name type="synonym">Medicago tribuloides</name>
    <dbReference type="NCBI Taxonomy" id="3880"/>
    <lineage>
        <taxon>Eukaryota</taxon>
        <taxon>Viridiplantae</taxon>
        <taxon>Streptophyta</taxon>
        <taxon>Embryophyta</taxon>
        <taxon>Tracheophyta</taxon>
        <taxon>Spermatophyta</taxon>
        <taxon>Magnoliopsida</taxon>
        <taxon>eudicotyledons</taxon>
        <taxon>Gunneridae</taxon>
        <taxon>Pentapetalae</taxon>
        <taxon>rosids</taxon>
        <taxon>fabids</taxon>
        <taxon>Fabales</taxon>
        <taxon>Fabaceae</taxon>
        <taxon>Papilionoideae</taxon>
        <taxon>50 kb inversion clade</taxon>
        <taxon>NPAAA clade</taxon>
        <taxon>Hologalegina</taxon>
        <taxon>IRL clade</taxon>
        <taxon>Trifolieae</taxon>
        <taxon>Medicago</taxon>
    </lineage>
</organism>
<sequence length="59" mass="7021">MKRGYVAMKGMPPAEFCRSGRCWSWKEDDMGEGDKTGREGRRRKDERKEYGRLCCCRRN</sequence>
<evidence type="ECO:0000313" key="3">
    <source>
        <dbReference type="Proteomes" id="UP000265566"/>
    </source>
</evidence>
<dbReference type="Proteomes" id="UP000265566">
    <property type="component" value="Chromosome 8"/>
</dbReference>
<evidence type="ECO:0000256" key="1">
    <source>
        <dbReference type="SAM" id="MobiDB-lite"/>
    </source>
</evidence>